<dbReference type="PROSITE" id="PS00028">
    <property type="entry name" value="ZINC_FINGER_C2H2_1"/>
    <property type="match status" value="1"/>
</dbReference>
<dbReference type="Pfam" id="PF17800">
    <property type="entry name" value="NPL"/>
    <property type="match status" value="1"/>
</dbReference>
<reference evidence="5" key="1">
    <citation type="submission" date="2024-03" db="EMBL/GenBank/DDBJ databases">
        <title>WGS assembly of Saponaria officinalis var. Norfolk2.</title>
        <authorList>
            <person name="Jenkins J."/>
            <person name="Shu S."/>
            <person name="Grimwood J."/>
            <person name="Barry K."/>
            <person name="Goodstein D."/>
            <person name="Schmutz J."/>
            <person name="Leebens-Mack J."/>
            <person name="Osbourn A."/>
        </authorList>
    </citation>
    <scope>NUCLEOTIDE SEQUENCE [LARGE SCALE GENOMIC DNA]</scope>
    <source>
        <strain evidence="5">JIC</strain>
    </source>
</reference>
<dbReference type="EMBL" id="JBDFQZ010000009">
    <property type="protein sequence ID" value="KAK9690101.1"/>
    <property type="molecule type" value="Genomic_DNA"/>
</dbReference>
<name>A0AAW1IJZ5_SAPOF</name>
<dbReference type="InterPro" id="IPR013087">
    <property type="entry name" value="Znf_C2H2_type"/>
</dbReference>
<dbReference type="PROSITE" id="PS50157">
    <property type="entry name" value="ZINC_FINGER_C2H2_2"/>
    <property type="match status" value="1"/>
</dbReference>
<keyword evidence="6" id="KW-1185">Reference proteome</keyword>
<dbReference type="Gene3D" id="2.60.120.340">
    <property type="entry name" value="Nucleoplasmin core domain"/>
    <property type="match status" value="1"/>
</dbReference>
<evidence type="ECO:0000256" key="3">
    <source>
        <dbReference type="SAM" id="MobiDB-lite"/>
    </source>
</evidence>
<dbReference type="GO" id="GO:0008270">
    <property type="term" value="F:zinc ion binding"/>
    <property type="evidence" value="ECO:0007669"/>
    <property type="project" value="UniProtKB-KW"/>
</dbReference>
<evidence type="ECO:0000256" key="2">
    <source>
        <dbReference type="PROSITE-ProRule" id="PRU00042"/>
    </source>
</evidence>
<feature type="region of interest" description="Disordered" evidence="3">
    <location>
        <begin position="119"/>
        <end position="253"/>
    </location>
</feature>
<feature type="domain" description="C2H2-type" evidence="4">
    <location>
        <begin position="249"/>
        <end position="275"/>
    </location>
</feature>
<dbReference type="AlphaFoldDB" id="A0AAW1IJZ5"/>
<dbReference type="Proteomes" id="UP001443914">
    <property type="component" value="Unassembled WGS sequence"/>
</dbReference>
<feature type="compositionally biased region" description="Basic and acidic residues" evidence="3">
    <location>
        <begin position="138"/>
        <end position="147"/>
    </location>
</feature>
<dbReference type="Pfam" id="PF12874">
    <property type="entry name" value="zf-met"/>
    <property type="match status" value="1"/>
</dbReference>
<sequence length="275" mass="29512">MADSMQFWGVDVNSKEPCQVSLELGSVIHVSQVTLGAIKKDNEPVIVHVKVGDQKFVMGILNQSTPQMSSDLVFDSDFEISHNWKNGSVHLLGYQAVTGEIESDLDTSDDEEEDLPVAKENGQLAPPAVKAPAVNPKADNKSKLEEKPESDEDDSSDEDDDDEDDSDDDEEMGASDSDGEEDDSDDSEEETPAKVADVGKKRPNADVKTPQSKKAKLATPQKKTDGKKGPQPTKGSADNKTPKSAGSDVSCGPCKKSFKSEVALQSHTKAKHGGK</sequence>
<dbReference type="InterPro" id="IPR041232">
    <property type="entry name" value="NPL"/>
</dbReference>
<protein>
    <recommendedName>
        <fullName evidence="4">C2H2-type domain-containing protein</fullName>
    </recommendedName>
</protein>
<comment type="similarity">
    <text evidence="1">Belongs to the histone deacetylase HD2 family.</text>
</comment>
<proteinExistence type="inferred from homology"/>
<keyword evidence="2" id="KW-0479">Metal-binding</keyword>
<evidence type="ECO:0000259" key="4">
    <source>
        <dbReference type="PROSITE" id="PS50157"/>
    </source>
</evidence>
<organism evidence="5 6">
    <name type="scientific">Saponaria officinalis</name>
    <name type="common">Common soapwort</name>
    <name type="synonym">Lychnis saponaria</name>
    <dbReference type="NCBI Taxonomy" id="3572"/>
    <lineage>
        <taxon>Eukaryota</taxon>
        <taxon>Viridiplantae</taxon>
        <taxon>Streptophyta</taxon>
        <taxon>Embryophyta</taxon>
        <taxon>Tracheophyta</taxon>
        <taxon>Spermatophyta</taxon>
        <taxon>Magnoliopsida</taxon>
        <taxon>eudicotyledons</taxon>
        <taxon>Gunneridae</taxon>
        <taxon>Pentapetalae</taxon>
        <taxon>Caryophyllales</taxon>
        <taxon>Caryophyllaceae</taxon>
        <taxon>Caryophylleae</taxon>
        <taxon>Saponaria</taxon>
    </lineage>
</organism>
<gene>
    <name evidence="5" type="ORF">RND81_09G104900</name>
</gene>
<keyword evidence="2" id="KW-0862">Zinc</keyword>
<feature type="compositionally biased region" description="Low complexity" evidence="3">
    <location>
        <begin position="125"/>
        <end position="137"/>
    </location>
</feature>
<evidence type="ECO:0000313" key="6">
    <source>
        <dbReference type="Proteomes" id="UP001443914"/>
    </source>
</evidence>
<keyword evidence="2" id="KW-0863">Zinc-finger</keyword>
<feature type="compositionally biased region" description="Acidic residues" evidence="3">
    <location>
        <begin position="148"/>
        <end position="190"/>
    </location>
</feature>
<evidence type="ECO:0000313" key="5">
    <source>
        <dbReference type="EMBL" id="KAK9690101.1"/>
    </source>
</evidence>
<feature type="compositionally biased region" description="Polar residues" evidence="3">
    <location>
        <begin position="233"/>
        <end position="244"/>
    </location>
</feature>
<comment type="caution">
    <text evidence="5">The sequence shown here is derived from an EMBL/GenBank/DDBJ whole genome shotgun (WGS) entry which is preliminary data.</text>
</comment>
<accession>A0AAW1IJZ5</accession>
<evidence type="ECO:0000256" key="1">
    <source>
        <dbReference type="ARBA" id="ARBA00006673"/>
    </source>
</evidence>